<dbReference type="EMBL" id="JAAGVB010000182">
    <property type="protein sequence ID" value="NEW36901.1"/>
    <property type="molecule type" value="Genomic_DNA"/>
</dbReference>
<keyword evidence="2" id="KW-0378">Hydrolase</keyword>
<keyword evidence="2" id="KW-0067">ATP-binding</keyword>
<proteinExistence type="predicted"/>
<gene>
    <name evidence="2" type="ORF">GV791_30765</name>
</gene>
<dbReference type="Pfam" id="PF12419">
    <property type="entry name" value="DUF3670"/>
    <property type="match status" value="1"/>
</dbReference>
<evidence type="ECO:0000259" key="1">
    <source>
        <dbReference type="Pfam" id="PF12419"/>
    </source>
</evidence>
<dbReference type="GO" id="GO:0004386">
    <property type="term" value="F:helicase activity"/>
    <property type="evidence" value="ECO:0007669"/>
    <property type="project" value="UniProtKB-KW"/>
</dbReference>
<dbReference type="AlphaFoldDB" id="A0A6P1CWU2"/>
<sequence length="144" mass="15713">PDTDDSDEVALWRLEVCLRMDGQAPSSVPLHGDPQLVRTAVERLGEAQRVYPRLRDLPGDPRSMDLLLPTEVVIDLVAHGAQALQAAGIRLLLPRAWAVSAPTMRLRVDSAVPAAESTVGLPGLVSYRWELALGDTVLTRDEMQ</sequence>
<reference evidence="2 3" key="1">
    <citation type="submission" date="2020-01" db="EMBL/GenBank/DDBJ databases">
        <title>Genetics and antimicrobial susceptibilities of Nocardia species isolated from the soil; a comparison with species isolated from humans.</title>
        <authorList>
            <person name="Carrasco G."/>
            <person name="Monzon S."/>
            <person name="Sansegundo M."/>
            <person name="Garcia E."/>
            <person name="Garrido N."/>
            <person name="Medina M.J."/>
            <person name="Villalon P."/>
            <person name="Ramirez-Arocha A.C."/>
            <person name="Jimenez P."/>
            <person name="Cuesta I."/>
            <person name="Valdezate S."/>
        </authorList>
    </citation>
    <scope>NUCLEOTIDE SEQUENCE [LARGE SCALE GENOMIC DNA]</scope>
    <source>
        <strain evidence="2 3">CNM20110626</strain>
    </source>
</reference>
<keyword evidence="2" id="KW-0547">Nucleotide-binding</keyword>
<accession>A0A6P1CWU2</accession>
<organism evidence="2 3">
    <name type="scientific">Nocardia cyriacigeorgica</name>
    <dbReference type="NCBI Taxonomy" id="135487"/>
    <lineage>
        <taxon>Bacteria</taxon>
        <taxon>Bacillati</taxon>
        <taxon>Actinomycetota</taxon>
        <taxon>Actinomycetes</taxon>
        <taxon>Mycobacteriales</taxon>
        <taxon>Nocardiaceae</taxon>
        <taxon>Nocardia</taxon>
    </lineage>
</organism>
<comment type="caution">
    <text evidence="2">The sequence shown here is derived from an EMBL/GenBank/DDBJ whole genome shotgun (WGS) entry which is preliminary data.</text>
</comment>
<feature type="non-terminal residue" evidence="2">
    <location>
        <position position="1"/>
    </location>
</feature>
<dbReference type="RefSeq" id="WP_175587299.1">
    <property type="nucleotide sequence ID" value="NZ_JAAGVB010000182.1"/>
</dbReference>
<evidence type="ECO:0000313" key="2">
    <source>
        <dbReference type="EMBL" id="NEW36901.1"/>
    </source>
</evidence>
<feature type="domain" description="DUF3670" evidence="1">
    <location>
        <begin position="64"/>
        <end position="144"/>
    </location>
</feature>
<protein>
    <submittedName>
        <fullName evidence="2">ATP-dependent helicase</fullName>
    </submittedName>
</protein>
<evidence type="ECO:0000313" key="3">
    <source>
        <dbReference type="Proteomes" id="UP000471166"/>
    </source>
</evidence>
<dbReference type="Proteomes" id="UP000471166">
    <property type="component" value="Unassembled WGS sequence"/>
</dbReference>
<dbReference type="InterPro" id="IPR022138">
    <property type="entry name" value="DUF3670"/>
</dbReference>
<keyword evidence="2" id="KW-0347">Helicase</keyword>
<feature type="non-terminal residue" evidence="2">
    <location>
        <position position="144"/>
    </location>
</feature>
<name>A0A6P1CWU2_9NOCA</name>